<gene>
    <name evidence="2" type="ORF">PF009_g29902</name>
</gene>
<accession>A0A6A3DJC3</accession>
<dbReference type="EMBL" id="QXGF01004427">
    <property type="protein sequence ID" value="KAE8919797.1"/>
    <property type="molecule type" value="Genomic_DNA"/>
</dbReference>
<keyword evidence="1" id="KW-0812">Transmembrane</keyword>
<evidence type="ECO:0000256" key="1">
    <source>
        <dbReference type="SAM" id="Phobius"/>
    </source>
</evidence>
<organism evidence="2 3">
    <name type="scientific">Phytophthora fragariae</name>
    <dbReference type="NCBI Taxonomy" id="53985"/>
    <lineage>
        <taxon>Eukaryota</taxon>
        <taxon>Sar</taxon>
        <taxon>Stramenopiles</taxon>
        <taxon>Oomycota</taxon>
        <taxon>Peronosporomycetes</taxon>
        <taxon>Peronosporales</taxon>
        <taxon>Peronosporaceae</taxon>
        <taxon>Phytophthora</taxon>
    </lineage>
</organism>
<name>A0A6A3DJC3_9STRA</name>
<reference evidence="2 3" key="1">
    <citation type="submission" date="2018-08" db="EMBL/GenBank/DDBJ databases">
        <title>Genomic investigation of the strawberry pathogen Phytophthora fragariae indicates pathogenicity is determined by transcriptional variation in three key races.</title>
        <authorList>
            <person name="Adams T.M."/>
            <person name="Armitage A.D."/>
            <person name="Sobczyk M.K."/>
            <person name="Bates H.J."/>
            <person name="Dunwell J.M."/>
            <person name="Nellist C.F."/>
            <person name="Harrison R.J."/>
        </authorList>
    </citation>
    <scope>NUCLEOTIDE SEQUENCE [LARGE SCALE GENOMIC DNA]</scope>
    <source>
        <strain evidence="2 3">NOV-9</strain>
    </source>
</reference>
<evidence type="ECO:0000313" key="3">
    <source>
        <dbReference type="Proteomes" id="UP000429523"/>
    </source>
</evidence>
<dbReference type="AlphaFoldDB" id="A0A6A3DJC3"/>
<protein>
    <submittedName>
        <fullName evidence="2">Uncharacterized protein</fullName>
    </submittedName>
</protein>
<proteinExistence type="predicted"/>
<dbReference type="Proteomes" id="UP000429523">
    <property type="component" value="Unassembled WGS sequence"/>
</dbReference>
<evidence type="ECO:0000313" key="2">
    <source>
        <dbReference type="EMBL" id="KAE8919797.1"/>
    </source>
</evidence>
<keyword evidence="1" id="KW-1133">Transmembrane helix</keyword>
<comment type="caution">
    <text evidence="2">The sequence shown here is derived from an EMBL/GenBank/DDBJ whole genome shotgun (WGS) entry which is preliminary data.</text>
</comment>
<keyword evidence="1" id="KW-0472">Membrane</keyword>
<sequence>MATTDTCLPRLRVFLDASLLTALVLTGLALRRRVVSSGPPSKPDDLYYDHLNRTFRRSVAGSPATLKTGINRANRGWYVGDKLEKNVLKTAKISTMVI</sequence>
<feature type="transmembrane region" description="Helical" evidence="1">
    <location>
        <begin position="12"/>
        <end position="30"/>
    </location>
</feature>